<reference evidence="3" key="1">
    <citation type="submission" date="2022-10" db="EMBL/GenBank/DDBJ databases">
        <title>Characterization and whole genome sequencing of a new Roseateles species, isolated from fresh water.</title>
        <authorList>
            <person name="Guliayeva D.Y."/>
            <person name="Akhremchuk A.E."/>
            <person name="Sikolenko M.A."/>
            <person name="Valentovich L.N."/>
            <person name="Sidarenka A.V."/>
        </authorList>
    </citation>
    <scope>NUCLEOTIDE SEQUENCE</scope>
    <source>
        <strain evidence="3">BIM B-1768</strain>
    </source>
</reference>
<feature type="compositionally biased region" description="Gly residues" evidence="1">
    <location>
        <begin position="136"/>
        <end position="146"/>
    </location>
</feature>
<evidence type="ECO:0000259" key="2">
    <source>
        <dbReference type="PROSITE" id="PS51379"/>
    </source>
</evidence>
<proteinExistence type="predicted"/>
<protein>
    <recommendedName>
        <fullName evidence="2">4Fe-4S ferredoxin-type domain-containing protein</fullName>
    </recommendedName>
</protein>
<accession>A0ABY6AXQ6</accession>
<evidence type="ECO:0000256" key="1">
    <source>
        <dbReference type="SAM" id="MobiDB-lite"/>
    </source>
</evidence>
<dbReference type="RefSeq" id="WP_261756825.1">
    <property type="nucleotide sequence ID" value="NZ_CP104562.2"/>
</dbReference>
<evidence type="ECO:0000313" key="3">
    <source>
        <dbReference type="EMBL" id="UXH77083.1"/>
    </source>
</evidence>
<dbReference type="Proteomes" id="UP001064933">
    <property type="component" value="Chromosome"/>
</dbReference>
<dbReference type="EMBL" id="CP104562">
    <property type="protein sequence ID" value="UXH77083.1"/>
    <property type="molecule type" value="Genomic_DNA"/>
</dbReference>
<evidence type="ECO:0000313" key="4">
    <source>
        <dbReference type="Proteomes" id="UP001064933"/>
    </source>
</evidence>
<organism evidence="3 4">
    <name type="scientific">Roseateles amylovorans</name>
    <dbReference type="NCBI Taxonomy" id="2978473"/>
    <lineage>
        <taxon>Bacteria</taxon>
        <taxon>Pseudomonadati</taxon>
        <taxon>Pseudomonadota</taxon>
        <taxon>Betaproteobacteria</taxon>
        <taxon>Burkholderiales</taxon>
        <taxon>Sphaerotilaceae</taxon>
        <taxon>Roseateles</taxon>
    </lineage>
</organism>
<dbReference type="PROSITE" id="PS51379">
    <property type="entry name" value="4FE4S_FER_2"/>
    <property type="match status" value="1"/>
</dbReference>
<gene>
    <name evidence="3" type="ORF">N4261_18960</name>
</gene>
<dbReference type="InterPro" id="IPR017896">
    <property type="entry name" value="4Fe4S_Fe-S-bd"/>
</dbReference>
<feature type="region of interest" description="Disordered" evidence="1">
    <location>
        <begin position="116"/>
        <end position="146"/>
    </location>
</feature>
<name>A0ABY6AXQ6_9BURK</name>
<keyword evidence="4" id="KW-1185">Reference proteome</keyword>
<feature type="domain" description="4Fe-4S ferredoxin-type" evidence="2">
    <location>
        <begin position="15"/>
        <end position="47"/>
    </location>
</feature>
<sequence>MARVVSTVIWLQPDAPPKPAPGAPCNGCGLCCLAEPCPVGVIVSGRRTGACRALQWSAEARQYRCGMLVHPARYLGWPRARPDAWLNRLVRRWARRMIAAGVGCDADLEAIAALAPSPAAPHDRDTPPPSMTSTGTGTGTGTGTEP</sequence>